<gene>
    <name evidence="1" type="ORF">SAMN05216269_107160</name>
</gene>
<proteinExistence type="predicted"/>
<evidence type="ECO:0008006" key="3">
    <source>
        <dbReference type="Google" id="ProtNLM"/>
    </source>
</evidence>
<organism evidence="1 2">
    <name type="scientific">Flavobacterium xinjiangense</name>
    <dbReference type="NCBI Taxonomy" id="178356"/>
    <lineage>
        <taxon>Bacteria</taxon>
        <taxon>Pseudomonadati</taxon>
        <taxon>Bacteroidota</taxon>
        <taxon>Flavobacteriia</taxon>
        <taxon>Flavobacteriales</taxon>
        <taxon>Flavobacteriaceae</taxon>
        <taxon>Flavobacterium</taxon>
    </lineage>
</organism>
<accession>A0A1M7LXB4</accession>
<dbReference type="EMBL" id="FRCL01000007">
    <property type="protein sequence ID" value="SHM82438.1"/>
    <property type="molecule type" value="Genomic_DNA"/>
</dbReference>
<evidence type="ECO:0000313" key="2">
    <source>
        <dbReference type="Proteomes" id="UP000184092"/>
    </source>
</evidence>
<dbReference type="OrthoDB" id="1043604at2"/>
<dbReference type="Gene3D" id="3.10.450.410">
    <property type="match status" value="1"/>
</dbReference>
<name>A0A1M7LXB4_9FLAO</name>
<dbReference type="Proteomes" id="UP000184092">
    <property type="component" value="Unassembled WGS sequence"/>
</dbReference>
<protein>
    <recommendedName>
        <fullName evidence="3">DUF4348 domain-containing protein</fullName>
    </recommendedName>
</protein>
<reference evidence="2" key="1">
    <citation type="submission" date="2016-11" db="EMBL/GenBank/DDBJ databases">
        <authorList>
            <person name="Varghese N."/>
            <person name="Submissions S."/>
        </authorList>
    </citation>
    <scope>NUCLEOTIDE SEQUENCE [LARGE SCALE GENOMIC DNA]</scope>
    <source>
        <strain evidence="2">CGMCC 1.2749</strain>
    </source>
</reference>
<dbReference type="AlphaFoldDB" id="A0A1M7LXB4"/>
<sequence>MVFLLTFILFFTSCNRSRNTVEILPEKIIVENFDFFYNKFHSDSLFQMGRIKFPLKGQNVDGLEKTNWTKENWNMLRTKIYDIDTTEFKIDFKRTKTSFFEKCIIKESGFSSEFGFKLMGKKWYLVYALDKNL</sequence>
<keyword evidence="2" id="KW-1185">Reference proteome</keyword>
<evidence type="ECO:0000313" key="1">
    <source>
        <dbReference type="EMBL" id="SHM82438.1"/>
    </source>
</evidence>